<dbReference type="PANTHER" id="PTHR38340">
    <property type="entry name" value="S-LAYER PROTEIN"/>
    <property type="match status" value="1"/>
</dbReference>
<name>A0A1E3H447_9HYPH</name>
<organism evidence="3 4">
    <name type="scientific">Methylobrevis pamukkalensis</name>
    <dbReference type="NCBI Taxonomy" id="1439726"/>
    <lineage>
        <taxon>Bacteria</taxon>
        <taxon>Pseudomonadati</taxon>
        <taxon>Pseudomonadota</taxon>
        <taxon>Alphaproteobacteria</taxon>
        <taxon>Hyphomicrobiales</taxon>
        <taxon>Pleomorphomonadaceae</taxon>
        <taxon>Methylobrevis</taxon>
    </lineage>
</organism>
<dbReference type="InterPro" id="IPR011049">
    <property type="entry name" value="Serralysin-like_metalloprot_C"/>
</dbReference>
<comment type="subcellular location">
    <subcellularLocation>
        <location evidence="1">Secreted</location>
    </subcellularLocation>
</comment>
<reference evidence="3 4" key="1">
    <citation type="submission" date="2016-07" db="EMBL/GenBank/DDBJ databases">
        <title>Draft Genome Sequence of Methylobrevis pamukkalensis PK2.</title>
        <authorList>
            <person name="Vasilenko O.V."/>
            <person name="Doronina N.V."/>
            <person name="Shmareva M.N."/>
            <person name="Tarlachkov S.V."/>
            <person name="Mustakhimov I."/>
            <person name="Trotsenko Y.A."/>
        </authorList>
    </citation>
    <scope>NUCLEOTIDE SEQUENCE [LARGE SCALE GENOMIC DNA]</scope>
    <source>
        <strain evidence="3 4">PK2</strain>
    </source>
</reference>
<dbReference type="InterPro" id="IPR018511">
    <property type="entry name" value="Hemolysin-typ_Ca-bd_CS"/>
</dbReference>
<protein>
    <submittedName>
        <fullName evidence="3">Hemolysin, chromosomal</fullName>
    </submittedName>
</protein>
<evidence type="ECO:0000256" key="1">
    <source>
        <dbReference type="ARBA" id="ARBA00004613"/>
    </source>
</evidence>
<dbReference type="GO" id="GO:0005576">
    <property type="term" value="C:extracellular region"/>
    <property type="evidence" value="ECO:0007669"/>
    <property type="project" value="UniProtKB-SubCell"/>
</dbReference>
<sequence length="240" mass="23835">MFASVSHTLGANIELLELVGSAAIDGTGNASANDILGNSGNNTLSGLDGDDYLAGGTGSDTLNGGNGADQLDGGVGADKLYGGNDDDELSGARGNDRLYGNDGDDVLLGGLNNDLLVGGIGDDRLEGGADNDRLTGSDGADVFVFANGFATAGLDTITDFDDLDIIELSSSVFSALGTGVLDAAAFALGGLATDAGDRILYDATTGGLFYDADGSNVGAAVQFAQLGTGLNLQASDFMVV</sequence>
<dbReference type="SUPFAM" id="SSF51120">
    <property type="entry name" value="beta-Roll"/>
    <property type="match status" value="2"/>
</dbReference>
<accession>A0A1E3H447</accession>
<keyword evidence="2" id="KW-0964">Secreted</keyword>
<dbReference type="InterPro" id="IPR001343">
    <property type="entry name" value="Hemolysn_Ca-bd"/>
</dbReference>
<dbReference type="Proteomes" id="UP000094622">
    <property type="component" value="Unassembled WGS sequence"/>
</dbReference>
<gene>
    <name evidence="3" type="primary">hlyA_2</name>
    <name evidence="3" type="ORF">A6302_02098</name>
</gene>
<evidence type="ECO:0000256" key="2">
    <source>
        <dbReference type="ARBA" id="ARBA00022525"/>
    </source>
</evidence>
<comment type="caution">
    <text evidence="3">The sequence shown here is derived from an EMBL/GenBank/DDBJ whole genome shotgun (WGS) entry which is preliminary data.</text>
</comment>
<dbReference type="PANTHER" id="PTHR38340:SF1">
    <property type="entry name" value="S-LAYER PROTEIN"/>
    <property type="match status" value="1"/>
</dbReference>
<dbReference type="Pfam" id="PF00353">
    <property type="entry name" value="HemolysinCabind"/>
    <property type="match status" value="3"/>
</dbReference>
<evidence type="ECO:0000313" key="4">
    <source>
        <dbReference type="Proteomes" id="UP000094622"/>
    </source>
</evidence>
<dbReference type="PROSITE" id="PS00330">
    <property type="entry name" value="HEMOLYSIN_CALCIUM"/>
    <property type="match status" value="4"/>
</dbReference>
<proteinExistence type="predicted"/>
<dbReference type="InterPro" id="IPR050557">
    <property type="entry name" value="RTX_toxin/Mannuronan_C5-epim"/>
</dbReference>
<dbReference type="PRINTS" id="PR00313">
    <property type="entry name" value="CABNDNGRPT"/>
</dbReference>
<dbReference type="Gene3D" id="2.150.10.10">
    <property type="entry name" value="Serralysin-like metalloprotease, C-terminal"/>
    <property type="match status" value="2"/>
</dbReference>
<dbReference type="AlphaFoldDB" id="A0A1E3H447"/>
<evidence type="ECO:0000313" key="3">
    <source>
        <dbReference type="EMBL" id="ODN70556.1"/>
    </source>
</evidence>
<keyword evidence="4" id="KW-1185">Reference proteome</keyword>
<dbReference type="GO" id="GO:0005509">
    <property type="term" value="F:calcium ion binding"/>
    <property type="evidence" value="ECO:0007669"/>
    <property type="project" value="InterPro"/>
</dbReference>
<dbReference type="EMBL" id="MCRJ01000046">
    <property type="protein sequence ID" value="ODN70556.1"/>
    <property type="molecule type" value="Genomic_DNA"/>
</dbReference>